<feature type="domain" description="Trichohyalin-plectin-homology" evidence="8">
    <location>
        <begin position="113"/>
        <end position="453"/>
    </location>
</feature>
<dbReference type="Proteomes" id="UP000054350">
    <property type="component" value="Unassembled WGS sequence"/>
</dbReference>
<evidence type="ECO:0000256" key="1">
    <source>
        <dbReference type="ARBA" id="ARBA00004138"/>
    </source>
</evidence>
<protein>
    <recommendedName>
        <fullName evidence="6">Cilia- and flagella-associated protein 53</fullName>
    </recommendedName>
</protein>
<keyword evidence="2 7" id="KW-0175">Coiled coil</keyword>
<comment type="similarity">
    <text evidence="5">Belongs to the CFAP53 family.</text>
</comment>
<dbReference type="OrthoDB" id="75950at2759"/>
<dbReference type="EMBL" id="GG745331">
    <property type="protein sequence ID" value="KNE56963.1"/>
    <property type="molecule type" value="Genomic_DNA"/>
</dbReference>
<keyword evidence="10" id="KW-1185">Reference proteome</keyword>
<dbReference type="eggNOG" id="ENOG502QRDR">
    <property type="taxonomic scope" value="Eukaryota"/>
</dbReference>
<name>A0A0L0S360_ALLM3</name>
<sequence length="456" mass="52045">MREQMQAHQAYYATADLHSRFEQDAPASFCRRAVARAVLPMGKEDQARIEEPREKLRALLDEDTARWRRELLSMESTSSSRVDEMRQRVAELKAKREEERLKIVEEKLEQQRRLNCDELRTHRSKALTRSVTAARSTQLAEKQRAQHLADLDKQRYDTQWEAQRLAKVAAEEAAQARRRAADLATVRELEAQIAAVARLKLREKELERDEAAVVAQELALADVRDAHAKAKQAAAARAARAELEQSTRDRAVARAREAAAALEADLQWIAQLAQLDAEDKAAHDAHRDALRKDLAVFRETVLAQRAAAAQRAADLDRAYVADAERVARARAARAEADAKARERLMLSVMAARAEQLAARRASAAAALAEARREREELERSVEAQRRAEDQERLADRLVQLEYQEALLDQMEEHKWRDKAVADEEQDRLDALRSADREYQEWLQRELARPLSTMRVV</sequence>
<feature type="coiled-coil region" evidence="7">
    <location>
        <begin position="353"/>
        <end position="390"/>
    </location>
</feature>
<proteinExistence type="inferred from homology"/>
<evidence type="ECO:0000256" key="3">
    <source>
        <dbReference type="ARBA" id="ARBA00023069"/>
    </source>
</evidence>
<keyword evidence="4" id="KW-0966">Cell projection</keyword>
<dbReference type="InterPro" id="IPR043596">
    <property type="entry name" value="CFAP53/TCHP"/>
</dbReference>
<keyword evidence="3" id="KW-0969">Cilium</keyword>
<reference evidence="10" key="2">
    <citation type="submission" date="2009-11" db="EMBL/GenBank/DDBJ databases">
        <title>The Genome Sequence of Allomyces macrogynus strain ATCC 38327.</title>
        <authorList>
            <consortium name="The Broad Institute Genome Sequencing Platform"/>
            <person name="Russ C."/>
            <person name="Cuomo C."/>
            <person name="Shea T."/>
            <person name="Young S.K."/>
            <person name="Zeng Q."/>
            <person name="Koehrsen M."/>
            <person name="Haas B."/>
            <person name="Borodovsky M."/>
            <person name="Guigo R."/>
            <person name="Alvarado L."/>
            <person name="Berlin A."/>
            <person name="Borenstein D."/>
            <person name="Chen Z."/>
            <person name="Engels R."/>
            <person name="Freedman E."/>
            <person name="Gellesch M."/>
            <person name="Goldberg J."/>
            <person name="Griggs A."/>
            <person name="Gujja S."/>
            <person name="Heiman D."/>
            <person name="Hepburn T."/>
            <person name="Howarth C."/>
            <person name="Jen D."/>
            <person name="Larson L."/>
            <person name="Lewis B."/>
            <person name="Mehta T."/>
            <person name="Park D."/>
            <person name="Pearson M."/>
            <person name="Roberts A."/>
            <person name="Saif S."/>
            <person name="Shenoy N."/>
            <person name="Sisk P."/>
            <person name="Stolte C."/>
            <person name="Sykes S."/>
            <person name="Walk T."/>
            <person name="White J."/>
            <person name="Yandava C."/>
            <person name="Burger G."/>
            <person name="Gray M.W."/>
            <person name="Holland P.W.H."/>
            <person name="King N."/>
            <person name="Lang F.B.F."/>
            <person name="Roger A.J."/>
            <person name="Ruiz-Trillo I."/>
            <person name="Lander E."/>
            <person name="Nusbaum C."/>
        </authorList>
    </citation>
    <scope>NUCLEOTIDE SEQUENCE [LARGE SCALE GENOMIC DNA]</scope>
    <source>
        <strain evidence="10">ATCC 38327</strain>
    </source>
</reference>
<evidence type="ECO:0000259" key="8">
    <source>
        <dbReference type="Pfam" id="PF13868"/>
    </source>
</evidence>
<dbReference type="VEuPathDB" id="FungiDB:AMAG_02729"/>
<reference evidence="9 10" key="1">
    <citation type="submission" date="2009-11" db="EMBL/GenBank/DDBJ databases">
        <title>Annotation of Allomyces macrogynus ATCC 38327.</title>
        <authorList>
            <consortium name="The Broad Institute Genome Sequencing Platform"/>
            <person name="Russ C."/>
            <person name="Cuomo C."/>
            <person name="Burger G."/>
            <person name="Gray M.W."/>
            <person name="Holland P.W.H."/>
            <person name="King N."/>
            <person name="Lang F.B.F."/>
            <person name="Roger A.J."/>
            <person name="Ruiz-Trillo I."/>
            <person name="Young S.K."/>
            <person name="Zeng Q."/>
            <person name="Gargeya S."/>
            <person name="Fitzgerald M."/>
            <person name="Haas B."/>
            <person name="Abouelleil A."/>
            <person name="Alvarado L."/>
            <person name="Arachchi H.M."/>
            <person name="Berlin A."/>
            <person name="Chapman S.B."/>
            <person name="Gearin G."/>
            <person name="Goldberg J."/>
            <person name="Griggs A."/>
            <person name="Gujja S."/>
            <person name="Hansen M."/>
            <person name="Heiman D."/>
            <person name="Howarth C."/>
            <person name="Larimer J."/>
            <person name="Lui A."/>
            <person name="MacDonald P.J.P."/>
            <person name="McCowen C."/>
            <person name="Montmayeur A."/>
            <person name="Murphy C."/>
            <person name="Neiman D."/>
            <person name="Pearson M."/>
            <person name="Priest M."/>
            <person name="Roberts A."/>
            <person name="Saif S."/>
            <person name="Shea T."/>
            <person name="Sisk P."/>
            <person name="Stolte C."/>
            <person name="Sykes S."/>
            <person name="Wortman J."/>
            <person name="Nusbaum C."/>
            <person name="Birren B."/>
        </authorList>
    </citation>
    <scope>NUCLEOTIDE SEQUENCE [LARGE SCALE GENOMIC DNA]</scope>
    <source>
        <strain evidence="9 10">ATCC 38327</strain>
    </source>
</reference>
<gene>
    <name evidence="9" type="ORF">AMAG_02729</name>
</gene>
<evidence type="ECO:0000256" key="6">
    <source>
        <dbReference type="ARBA" id="ARBA00033773"/>
    </source>
</evidence>
<organism evidence="9 10">
    <name type="scientific">Allomyces macrogynus (strain ATCC 38327)</name>
    <name type="common">Allomyces javanicus var. macrogynus</name>
    <dbReference type="NCBI Taxonomy" id="578462"/>
    <lineage>
        <taxon>Eukaryota</taxon>
        <taxon>Fungi</taxon>
        <taxon>Fungi incertae sedis</taxon>
        <taxon>Blastocladiomycota</taxon>
        <taxon>Blastocladiomycetes</taxon>
        <taxon>Blastocladiales</taxon>
        <taxon>Blastocladiaceae</taxon>
        <taxon>Allomyces</taxon>
    </lineage>
</organism>
<evidence type="ECO:0000313" key="9">
    <source>
        <dbReference type="EMBL" id="KNE56963.1"/>
    </source>
</evidence>
<dbReference type="GO" id="GO:0005929">
    <property type="term" value="C:cilium"/>
    <property type="evidence" value="ECO:0007669"/>
    <property type="project" value="UniProtKB-SubCell"/>
</dbReference>
<dbReference type="InterPro" id="IPR043597">
    <property type="entry name" value="TPH_dom"/>
</dbReference>
<evidence type="ECO:0000313" key="10">
    <source>
        <dbReference type="Proteomes" id="UP000054350"/>
    </source>
</evidence>
<dbReference type="AlphaFoldDB" id="A0A0L0S360"/>
<evidence type="ECO:0000256" key="7">
    <source>
        <dbReference type="SAM" id="Coils"/>
    </source>
</evidence>
<dbReference type="OMA" id="IQAQHND"/>
<evidence type="ECO:0000256" key="4">
    <source>
        <dbReference type="ARBA" id="ARBA00023273"/>
    </source>
</evidence>
<feature type="coiled-coil region" evidence="7">
    <location>
        <begin position="82"/>
        <end position="114"/>
    </location>
</feature>
<accession>A0A0L0S360</accession>
<dbReference type="PANTHER" id="PTHR31183:SF1">
    <property type="entry name" value="CILIA- AND FLAGELLA-ASSOCIATED PROTEIN 53"/>
    <property type="match status" value="1"/>
</dbReference>
<dbReference type="PANTHER" id="PTHR31183">
    <property type="entry name" value="TRICHOPLEIN KERATIN FILAMENT-BINDING PROTEIN FAMILY MEMBER"/>
    <property type="match status" value="1"/>
</dbReference>
<comment type="subcellular location">
    <subcellularLocation>
        <location evidence="1">Cell projection</location>
        <location evidence="1">Cilium</location>
    </subcellularLocation>
</comment>
<evidence type="ECO:0000256" key="5">
    <source>
        <dbReference type="ARBA" id="ARBA00033747"/>
    </source>
</evidence>
<dbReference type="Pfam" id="PF13868">
    <property type="entry name" value="TPH"/>
    <property type="match status" value="1"/>
</dbReference>
<evidence type="ECO:0000256" key="2">
    <source>
        <dbReference type="ARBA" id="ARBA00023054"/>
    </source>
</evidence>
<dbReference type="STRING" id="578462.A0A0L0S360"/>